<evidence type="ECO:0000313" key="2">
    <source>
        <dbReference type="Proteomes" id="UP001168821"/>
    </source>
</evidence>
<proteinExistence type="predicted"/>
<protein>
    <submittedName>
        <fullName evidence="1">Uncharacterized protein</fullName>
    </submittedName>
</protein>
<keyword evidence="2" id="KW-1185">Reference proteome</keyword>
<dbReference type="EMBL" id="JALNTZ010003681">
    <property type="protein sequence ID" value="KAJ3616259.1"/>
    <property type="molecule type" value="Genomic_DNA"/>
</dbReference>
<accession>A0AA38HLE6</accession>
<dbReference type="AlphaFoldDB" id="A0AA38HLE6"/>
<gene>
    <name evidence="1" type="ORF">Zmor_011962</name>
</gene>
<name>A0AA38HLE6_9CUCU</name>
<dbReference type="Proteomes" id="UP001168821">
    <property type="component" value="Unassembled WGS sequence"/>
</dbReference>
<comment type="caution">
    <text evidence="1">The sequence shown here is derived from an EMBL/GenBank/DDBJ whole genome shotgun (WGS) entry which is preliminary data.</text>
</comment>
<reference evidence="1" key="1">
    <citation type="journal article" date="2023" name="G3 (Bethesda)">
        <title>Whole genome assemblies of Zophobas morio and Tenebrio molitor.</title>
        <authorList>
            <person name="Kaur S."/>
            <person name="Stinson S.A."/>
            <person name="diCenzo G.C."/>
        </authorList>
    </citation>
    <scope>NUCLEOTIDE SEQUENCE</scope>
    <source>
        <strain evidence="1">QUZm001</strain>
    </source>
</reference>
<sequence>MTNFEISGTTENIFQIKFFNPVKIDKENITVFMKEIEDLILQATVPEYKLNTVLILKLHMIPYQITIALYESSLTVIEIETNTSLKMKEVS</sequence>
<evidence type="ECO:0000313" key="1">
    <source>
        <dbReference type="EMBL" id="KAJ3616259.1"/>
    </source>
</evidence>
<organism evidence="1 2">
    <name type="scientific">Zophobas morio</name>
    <dbReference type="NCBI Taxonomy" id="2755281"/>
    <lineage>
        <taxon>Eukaryota</taxon>
        <taxon>Metazoa</taxon>
        <taxon>Ecdysozoa</taxon>
        <taxon>Arthropoda</taxon>
        <taxon>Hexapoda</taxon>
        <taxon>Insecta</taxon>
        <taxon>Pterygota</taxon>
        <taxon>Neoptera</taxon>
        <taxon>Endopterygota</taxon>
        <taxon>Coleoptera</taxon>
        <taxon>Polyphaga</taxon>
        <taxon>Cucujiformia</taxon>
        <taxon>Tenebrionidae</taxon>
        <taxon>Zophobas</taxon>
    </lineage>
</organism>